<feature type="signal peptide" evidence="12">
    <location>
        <begin position="1"/>
        <end position="23"/>
    </location>
</feature>
<evidence type="ECO:0000256" key="12">
    <source>
        <dbReference type="SAM" id="SignalP"/>
    </source>
</evidence>
<organism evidence="14 15">
    <name type="scientific">Drosophila hydei</name>
    <name type="common">Fruit fly</name>
    <dbReference type="NCBI Taxonomy" id="7224"/>
    <lineage>
        <taxon>Eukaryota</taxon>
        <taxon>Metazoa</taxon>
        <taxon>Ecdysozoa</taxon>
        <taxon>Arthropoda</taxon>
        <taxon>Hexapoda</taxon>
        <taxon>Insecta</taxon>
        <taxon>Pterygota</taxon>
        <taxon>Neoptera</taxon>
        <taxon>Endopterygota</taxon>
        <taxon>Diptera</taxon>
        <taxon>Brachycera</taxon>
        <taxon>Muscomorpha</taxon>
        <taxon>Ephydroidea</taxon>
        <taxon>Drosophilidae</taxon>
        <taxon>Drosophila</taxon>
    </lineage>
</organism>
<dbReference type="SUPFAM" id="SSF53187">
    <property type="entry name" value="Zn-dependent exopeptidases"/>
    <property type="match status" value="1"/>
</dbReference>
<dbReference type="OrthoDB" id="3626597at2759"/>
<dbReference type="GO" id="GO:0006508">
    <property type="term" value="P:proteolysis"/>
    <property type="evidence" value="ECO:0007669"/>
    <property type="project" value="UniProtKB-KW"/>
</dbReference>
<evidence type="ECO:0000256" key="2">
    <source>
        <dbReference type="ARBA" id="ARBA00005988"/>
    </source>
</evidence>
<evidence type="ECO:0000313" key="15">
    <source>
        <dbReference type="RefSeq" id="XP_030081123.1"/>
    </source>
</evidence>
<evidence type="ECO:0000256" key="8">
    <source>
        <dbReference type="ARBA" id="ARBA00022833"/>
    </source>
</evidence>
<evidence type="ECO:0000256" key="4">
    <source>
        <dbReference type="ARBA" id="ARBA00022670"/>
    </source>
</evidence>
<keyword evidence="3 15" id="KW-0121">Carboxypeptidase</keyword>
<reference evidence="15" key="1">
    <citation type="submission" date="2025-08" db="UniProtKB">
        <authorList>
            <consortium name="RefSeq"/>
        </authorList>
    </citation>
    <scope>IDENTIFICATION</scope>
    <source>
        <strain evidence="15">15085-1641.00</strain>
        <tissue evidence="15">Whole body</tissue>
    </source>
</reference>
<dbReference type="AlphaFoldDB" id="A0A6J2STL3"/>
<comment type="cofactor">
    <cofactor evidence="1">
        <name>Zn(2+)</name>
        <dbReference type="ChEBI" id="CHEBI:29105"/>
    </cofactor>
</comment>
<dbReference type="FunFam" id="3.40.630.10:FF:000084">
    <property type="entry name" value="Carboxypeptidase B2"/>
    <property type="match status" value="1"/>
</dbReference>
<evidence type="ECO:0000256" key="9">
    <source>
        <dbReference type="ARBA" id="ARBA00023049"/>
    </source>
</evidence>
<feature type="active site" description="Proton donor/acceptor" evidence="11">
    <location>
        <position position="389"/>
    </location>
</feature>
<evidence type="ECO:0000256" key="5">
    <source>
        <dbReference type="ARBA" id="ARBA00022723"/>
    </source>
</evidence>
<evidence type="ECO:0000256" key="7">
    <source>
        <dbReference type="ARBA" id="ARBA00022801"/>
    </source>
</evidence>
<dbReference type="RefSeq" id="XP_030081123.1">
    <property type="nucleotide sequence ID" value="XM_030225263.1"/>
</dbReference>
<accession>A0A6J2STL3</accession>
<keyword evidence="5" id="KW-0479">Metal-binding</keyword>
<name>A0A6J2STL3_DROHY</name>
<dbReference type="Gene3D" id="3.40.630.10">
    <property type="entry name" value="Zn peptidases"/>
    <property type="match status" value="1"/>
</dbReference>
<dbReference type="Proteomes" id="UP000504633">
    <property type="component" value="Unplaced"/>
</dbReference>
<keyword evidence="14" id="KW-1185">Reference proteome</keyword>
<dbReference type="PRINTS" id="PR00765">
    <property type="entry name" value="CRBOXYPTASEA"/>
</dbReference>
<dbReference type="GO" id="GO:0004181">
    <property type="term" value="F:metallocarboxypeptidase activity"/>
    <property type="evidence" value="ECO:0007669"/>
    <property type="project" value="InterPro"/>
</dbReference>
<evidence type="ECO:0000313" key="14">
    <source>
        <dbReference type="Proteomes" id="UP000504633"/>
    </source>
</evidence>
<dbReference type="KEGG" id="dhe:111602899"/>
<dbReference type="InterPro" id="IPR036990">
    <property type="entry name" value="M14A-like_propep"/>
</dbReference>
<dbReference type="PROSITE" id="PS00132">
    <property type="entry name" value="CARBOXYPEPT_ZN_1"/>
    <property type="match status" value="1"/>
</dbReference>
<evidence type="ECO:0000259" key="13">
    <source>
        <dbReference type="PROSITE" id="PS52035"/>
    </source>
</evidence>
<dbReference type="GO" id="GO:0008270">
    <property type="term" value="F:zinc ion binding"/>
    <property type="evidence" value="ECO:0007669"/>
    <property type="project" value="InterPro"/>
</dbReference>
<evidence type="ECO:0000256" key="10">
    <source>
        <dbReference type="ARBA" id="ARBA00023157"/>
    </source>
</evidence>
<dbReference type="InterPro" id="IPR003146">
    <property type="entry name" value="M14A_act_pep"/>
</dbReference>
<keyword evidence="6 12" id="KW-0732">Signal</keyword>
<evidence type="ECO:0000256" key="3">
    <source>
        <dbReference type="ARBA" id="ARBA00022645"/>
    </source>
</evidence>
<dbReference type="GO" id="GO:0005615">
    <property type="term" value="C:extracellular space"/>
    <property type="evidence" value="ECO:0007669"/>
    <property type="project" value="TreeGrafter"/>
</dbReference>
<proteinExistence type="inferred from homology"/>
<protein>
    <submittedName>
        <fullName evidence="15">Carboxypeptidase B</fullName>
    </submittedName>
</protein>
<dbReference type="GeneID" id="111602899"/>
<keyword evidence="9" id="KW-0482">Metalloprotease</keyword>
<evidence type="ECO:0000256" key="6">
    <source>
        <dbReference type="ARBA" id="ARBA00022729"/>
    </source>
</evidence>
<gene>
    <name evidence="15" type="primary">LOC111602899</name>
</gene>
<dbReference type="PANTHER" id="PTHR11705">
    <property type="entry name" value="PROTEASE FAMILY M14 CARBOXYPEPTIDASE A,B"/>
    <property type="match status" value="1"/>
</dbReference>
<dbReference type="SUPFAM" id="SSF54897">
    <property type="entry name" value="Protease propeptides/inhibitors"/>
    <property type="match status" value="1"/>
</dbReference>
<evidence type="ECO:0000256" key="11">
    <source>
        <dbReference type="PROSITE-ProRule" id="PRU01379"/>
    </source>
</evidence>
<dbReference type="Gene3D" id="3.30.70.340">
    <property type="entry name" value="Metallocarboxypeptidase-like"/>
    <property type="match status" value="1"/>
</dbReference>
<sequence length="439" mass="50482">MTSYALLGWLLLLLLLQFSCLLAWQDYKDYKVFELQPEDDDQVQLLRQLFWQQPHWDFLGSRLSYNESGYRVLVAPNQAESLVKQLQTHMIEYQLLSDDLSQLVKAQREDNQRNKARFTLPFIDVIGAFYTHTEINEYLDSLPQRYPQRALVKQFGWSYERRPLKLLTINNGDGRANKPVIFIDAAMHAREWIAPSLALYIIQQLLDNYAENEQLLKDYDWVIMPVVNADGYEFSHTDSRYWRKNRKPTWDPENIGTDLNRNFGYMWGLDEGASPDPSNETYRGEHAFDQPESQVVRDVLLHYSDRLSFYLSLHSYGNYLLLPWGHTSSFPSNYLDMMQVADAGAMAILQATNGIYSYGSGYHLMYSTSGDSTDYAVGVANATVAITMELPAGGFLGFDPWISHIEGIVTESWVGVRAMALEVEKLDQAKAKKKLISIN</sequence>
<dbReference type="PROSITE" id="PS52035">
    <property type="entry name" value="PEPTIDASE_M14"/>
    <property type="match status" value="1"/>
</dbReference>
<feature type="chain" id="PRO_5026658666" evidence="12">
    <location>
        <begin position="24"/>
        <end position="439"/>
    </location>
</feature>
<keyword evidence="8" id="KW-0862">Zinc</keyword>
<feature type="domain" description="Peptidase M14" evidence="13">
    <location>
        <begin position="128"/>
        <end position="423"/>
    </location>
</feature>
<keyword evidence="7" id="KW-0378">Hydrolase</keyword>
<keyword evidence="10" id="KW-1015">Disulfide bond</keyword>
<comment type="similarity">
    <text evidence="2 11">Belongs to the peptidase M14 family.</text>
</comment>
<dbReference type="Pfam" id="PF02244">
    <property type="entry name" value="Propep_M14"/>
    <property type="match status" value="1"/>
</dbReference>
<evidence type="ECO:0000256" key="1">
    <source>
        <dbReference type="ARBA" id="ARBA00001947"/>
    </source>
</evidence>
<dbReference type="InterPro" id="IPR000834">
    <property type="entry name" value="Peptidase_M14"/>
</dbReference>
<dbReference type="Pfam" id="PF00246">
    <property type="entry name" value="Peptidase_M14"/>
    <property type="match status" value="1"/>
</dbReference>
<keyword evidence="4" id="KW-0645">Protease</keyword>
<dbReference type="PANTHER" id="PTHR11705:SF140">
    <property type="entry name" value="FI02848P-RELATED"/>
    <property type="match status" value="1"/>
</dbReference>
<dbReference type="OMA" id="WPHIDVL"/>
<dbReference type="InterPro" id="IPR057246">
    <property type="entry name" value="CARBOXYPEPT_ZN_1"/>
</dbReference>
<dbReference type="SMART" id="SM00631">
    <property type="entry name" value="Zn_pept"/>
    <property type="match status" value="1"/>
</dbReference>